<comment type="caution">
    <text evidence="1">The sequence shown here is derived from an EMBL/GenBank/DDBJ whole genome shotgun (WGS) entry which is preliminary data.</text>
</comment>
<accession>A0A4Y2CJN1</accession>
<keyword evidence="2" id="KW-1185">Reference proteome</keyword>
<organism evidence="1 2">
    <name type="scientific">Araneus ventricosus</name>
    <name type="common">Orbweaver spider</name>
    <name type="synonym">Epeira ventricosa</name>
    <dbReference type="NCBI Taxonomy" id="182803"/>
    <lineage>
        <taxon>Eukaryota</taxon>
        <taxon>Metazoa</taxon>
        <taxon>Ecdysozoa</taxon>
        <taxon>Arthropoda</taxon>
        <taxon>Chelicerata</taxon>
        <taxon>Arachnida</taxon>
        <taxon>Araneae</taxon>
        <taxon>Araneomorphae</taxon>
        <taxon>Entelegynae</taxon>
        <taxon>Araneoidea</taxon>
        <taxon>Araneidae</taxon>
        <taxon>Araneus</taxon>
    </lineage>
</organism>
<dbReference type="AlphaFoldDB" id="A0A4Y2CJN1"/>
<sequence length="120" mass="13642">MRTTPEVSLMRINYIDRFPQTNLLLEGSKKHYATRTWQEHQFNQSCLRVHSSSQTDHLASAIVEVMVTPRIPSSYYMSACLAPLSEEEGKSHMRLHQGNKLFVEAPEYDVLTGNFTPGGT</sequence>
<protein>
    <submittedName>
        <fullName evidence="1">Uncharacterized protein</fullName>
    </submittedName>
</protein>
<evidence type="ECO:0000313" key="2">
    <source>
        <dbReference type="Proteomes" id="UP000499080"/>
    </source>
</evidence>
<gene>
    <name evidence="1" type="ORF">AVEN_99156_1</name>
</gene>
<dbReference type="Proteomes" id="UP000499080">
    <property type="component" value="Unassembled WGS sequence"/>
</dbReference>
<reference evidence="1 2" key="1">
    <citation type="journal article" date="2019" name="Sci. Rep.">
        <title>Orb-weaving spider Araneus ventricosus genome elucidates the spidroin gene catalogue.</title>
        <authorList>
            <person name="Kono N."/>
            <person name="Nakamura H."/>
            <person name="Ohtoshi R."/>
            <person name="Moran D.A.P."/>
            <person name="Shinohara A."/>
            <person name="Yoshida Y."/>
            <person name="Fujiwara M."/>
            <person name="Mori M."/>
            <person name="Tomita M."/>
            <person name="Arakawa K."/>
        </authorList>
    </citation>
    <scope>NUCLEOTIDE SEQUENCE [LARGE SCALE GENOMIC DNA]</scope>
</reference>
<evidence type="ECO:0000313" key="1">
    <source>
        <dbReference type="EMBL" id="GBM03948.1"/>
    </source>
</evidence>
<feature type="non-terminal residue" evidence="1">
    <location>
        <position position="120"/>
    </location>
</feature>
<proteinExistence type="predicted"/>
<name>A0A4Y2CJN1_ARAVE</name>
<dbReference type="EMBL" id="BGPR01000197">
    <property type="protein sequence ID" value="GBM03948.1"/>
    <property type="molecule type" value="Genomic_DNA"/>
</dbReference>